<protein>
    <submittedName>
        <fullName evidence="8">C-type cytochrome</fullName>
    </submittedName>
</protein>
<dbReference type="InterPro" id="IPR050597">
    <property type="entry name" value="Cytochrome_c_Oxidase_Subunit"/>
</dbReference>
<dbReference type="Proteomes" id="UP000824176">
    <property type="component" value="Unassembled WGS sequence"/>
</dbReference>
<reference evidence="8" key="2">
    <citation type="submission" date="2021-04" db="EMBL/GenBank/DDBJ databases">
        <authorList>
            <person name="Gilroy R."/>
        </authorList>
    </citation>
    <scope>NUCLEOTIDE SEQUENCE</scope>
    <source>
        <strain evidence="8">ChiW4-1371</strain>
    </source>
</reference>
<keyword evidence="2 6" id="KW-0349">Heme</keyword>
<dbReference type="PROSITE" id="PS51007">
    <property type="entry name" value="CYTC"/>
    <property type="match status" value="1"/>
</dbReference>
<dbReference type="SUPFAM" id="SSF46626">
    <property type="entry name" value="Cytochrome c"/>
    <property type="match status" value="1"/>
</dbReference>
<dbReference type="EMBL" id="DXAQ01000077">
    <property type="protein sequence ID" value="HIZ89261.1"/>
    <property type="molecule type" value="Genomic_DNA"/>
</dbReference>
<evidence type="ECO:0000256" key="5">
    <source>
        <dbReference type="ARBA" id="ARBA00023004"/>
    </source>
</evidence>
<dbReference type="AlphaFoldDB" id="A0A9D2GUL2"/>
<organism evidence="8 9">
    <name type="scientific">Candidatus Mucispirillum faecigallinarum</name>
    <dbReference type="NCBI Taxonomy" id="2838699"/>
    <lineage>
        <taxon>Bacteria</taxon>
        <taxon>Pseudomonadati</taxon>
        <taxon>Deferribacterota</taxon>
        <taxon>Deferribacteres</taxon>
        <taxon>Deferribacterales</taxon>
        <taxon>Mucispirillaceae</taxon>
        <taxon>Mucispirillum</taxon>
    </lineage>
</organism>
<evidence type="ECO:0000313" key="9">
    <source>
        <dbReference type="Proteomes" id="UP000824176"/>
    </source>
</evidence>
<evidence type="ECO:0000256" key="1">
    <source>
        <dbReference type="ARBA" id="ARBA00022448"/>
    </source>
</evidence>
<keyword evidence="1" id="KW-0813">Transport</keyword>
<reference evidence="8" key="1">
    <citation type="journal article" date="2021" name="PeerJ">
        <title>Extensive microbial diversity within the chicken gut microbiome revealed by metagenomics and culture.</title>
        <authorList>
            <person name="Gilroy R."/>
            <person name="Ravi A."/>
            <person name="Getino M."/>
            <person name="Pursley I."/>
            <person name="Horton D.L."/>
            <person name="Alikhan N.F."/>
            <person name="Baker D."/>
            <person name="Gharbi K."/>
            <person name="Hall N."/>
            <person name="Watson M."/>
            <person name="Adriaenssens E.M."/>
            <person name="Foster-Nyarko E."/>
            <person name="Jarju S."/>
            <person name="Secka A."/>
            <person name="Antonio M."/>
            <person name="Oren A."/>
            <person name="Chaudhuri R.R."/>
            <person name="La Ragione R."/>
            <person name="Hildebrand F."/>
            <person name="Pallen M.J."/>
        </authorList>
    </citation>
    <scope>NUCLEOTIDE SEQUENCE</scope>
    <source>
        <strain evidence="8">ChiW4-1371</strain>
    </source>
</reference>
<keyword evidence="4" id="KW-0249">Electron transport</keyword>
<dbReference type="Gene3D" id="1.10.760.10">
    <property type="entry name" value="Cytochrome c-like domain"/>
    <property type="match status" value="1"/>
</dbReference>
<dbReference type="InterPro" id="IPR009056">
    <property type="entry name" value="Cyt_c-like_dom"/>
</dbReference>
<dbReference type="PANTHER" id="PTHR33751">
    <property type="entry name" value="CBB3-TYPE CYTOCHROME C OXIDASE SUBUNIT FIXP"/>
    <property type="match status" value="1"/>
</dbReference>
<keyword evidence="3 6" id="KW-0479">Metal-binding</keyword>
<dbReference type="GO" id="GO:0020037">
    <property type="term" value="F:heme binding"/>
    <property type="evidence" value="ECO:0007669"/>
    <property type="project" value="InterPro"/>
</dbReference>
<evidence type="ECO:0000256" key="4">
    <source>
        <dbReference type="ARBA" id="ARBA00022982"/>
    </source>
</evidence>
<evidence type="ECO:0000256" key="3">
    <source>
        <dbReference type="ARBA" id="ARBA00022723"/>
    </source>
</evidence>
<evidence type="ECO:0000259" key="7">
    <source>
        <dbReference type="PROSITE" id="PS51007"/>
    </source>
</evidence>
<comment type="caution">
    <text evidence="8">The sequence shown here is derived from an EMBL/GenBank/DDBJ whole genome shotgun (WGS) entry which is preliminary data.</text>
</comment>
<dbReference type="InterPro" id="IPR036909">
    <property type="entry name" value="Cyt_c-like_dom_sf"/>
</dbReference>
<evidence type="ECO:0000256" key="6">
    <source>
        <dbReference type="PROSITE-ProRule" id="PRU00433"/>
    </source>
</evidence>
<proteinExistence type="predicted"/>
<evidence type="ECO:0000313" key="8">
    <source>
        <dbReference type="EMBL" id="HIZ89261.1"/>
    </source>
</evidence>
<dbReference type="PANTHER" id="PTHR33751:SF9">
    <property type="entry name" value="CYTOCHROME C4"/>
    <property type="match status" value="1"/>
</dbReference>
<name>A0A9D2GUL2_9BACT</name>
<dbReference type="GO" id="GO:0046872">
    <property type="term" value="F:metal ion binding"/>
    <property type="evidence" value="ECO:0007669"/>
    <property type="project" value="UniProtKB-KW"/>
</dbReference>
<evidence type="ECO:0000256" key="2">
    <source>
        <dbReference type="ARBA" id="ARBA00022617"/>
    </source>
</evidence>
<dbReference type="GO" id="GO:0009055">
    <property type="term" value="F:electron transfer activity"/>
    <property type="evidence" value="ECO:0007669"/>
    <property type="project" value="InterPro"/>
</dbReference>
<keyword evidence="5 6" id="KW-0408">Iron</keyword>
<gene>
    <name evidence="8" type="ORF">H9804_04890</name>
</gene>
<accession>A0A9D2GUL2</accession>
<sequence length="155" mass="17043">MKNKIIIIVLILAALLIAGYMIGMTDSSDSADTAVNNQENSTAADNNKDNIQAENVNVPLDTVNSETEKKLKEYRQSAGNEKLSRLYIVKCAACHGKDGKGIIGLPITGKSYEYNYNALLKYKNGQVKNSLMKGLLENTPDEEIKALAEEISRFE</sequence>
<feature type="domain" description="Cytochrome c" evidence="7">
    <location>
        <begin position="74"/>
        <end position="155"/>
    </location>
</feature>